<reference evidence="9" key="1">
    <citation type="submission" date="2021-01" db="EMBL/GenBank/DDBJ databases">
        <authorList>
            <person name="Corre E."/>
            <person name="Pelletier E."/>
            <person name="Niang G."/>
            <person name="Scheremetjew M."/>
            <person name="Finn R."/>
            <person name="Kale V."/>
            <person name="Holt S."/>
            <person name="Cochrane G."/>
            <person name="Meng A."/>
            <person name="Brown T."/>
            <person name="Cohen L."/>
        </authorList>
    </citation>
    <scope>NUCLEOTIDE SEQUENCE</scope>
    <source>
        <strain evidence="9">Clade-A-BCC118000</strain>
    </source>
</reference>
<dbReference type="Gene3D" id="1.10.10.10">
    <property type="entry name" value="Winged helix-like DNA-binding domain superfamily/Winged helix DNA-binding domain"/>
    <property type="match status" value="2"/>
</dbReference>
<dbReference type="InterPro" id="IPR013325">
    <property type="entry name" value="RNA_pol_sigma_r2"/>
</dbReference>
<dbReference type="Pfam" id="PF04539">
    <property type="entry name" value="Sigma70_r3"/>
    <property type="match status" value="1"/>
</dbReference>
<dbReference type="EMBL" id="HBDX01008614">
    <property type="protein sequence ID" value="CAD8226640.1"/>
    <property type="molecule type" value="Transcribed_RNA"/>
</dbReference>
<keyword evidence="4" id="KW-0238">DNA-binding</keyword>
<proteinExistence type="inferred from homology"/>
<dbReference type="GO" id="GO:0003677">
    <property type="term" value="F:DNA binding"/>
    <property type="evidence" value="ECO:0007669"/>
    <property type="project" value="UniProtKB-KW"/>
</dbReference>
<dbReference type="Gene3D" id="1.10.601.10">
    <property type="entry name" value="RNA Polymerase Primary Sigma Factor"/>
    <property type="match status" value="2"/>
</dbReference>
<evidence type="ECO:0000256" key="6">
    <source>
        <dbReference type="SAM" id="MobiDB-lite"/>
    </source>
</evidence>
<evidence type="ECO:0000259" key="8">
    <source>
        <dbReference type="PROSITE" id="PS00716"/>
    </source>
</evidence>
<keyword evidence="5" id="KW-0804">Transcription</keyword>
<feature type="domain" description="RNA polymerase sigma-70" evidence="8">
    <location>
        <begin position="586"/>
        <end position="612"/>
    </location>
</feature>
<evidence type="ECO:0000256" key="4">
    <source>
        <dbReference type="ARBA" id="ARBA00023125"/>
    </source>
</evidence>
<dbReference type="AlphaFoldDB" id="A0A7R9T6D8"/>
<dbReference type="InterPro" id="IPR036388">
    <property type="entry name" value="WH-like_DNA-bd_sf"/>
</dbReference>
<dbReference type="InterPro" id="IPR050239">
    <property type="entry name" value="Sigma-70_RNA_pol_init_factors"/>
</dbReference>
<sequence length="641" mass="70145">MRATCACARTSSGARATSLSGKNNARTIGGGGRAGAAAMRTHAAFERTRVGRSTSAPIARARMGKQFGGGGLSGTRARAFRGHRDDVGGRDEGSSSCDETMYDDGYGAAVGRRKRSTVRARAILQSRETSMDGEDDVSNETNAMDSLDGVDMDALAAQVRSLYSEVEKLGDSGASAEELAWLESSLIDDDAANASADIPEREKLTMTTKKASSTKKTSARTKKSSMTTIRRVSQSEDESALDETENGVVTEGLAARSARARAVARGVRSRPKKASVSVMVQTQSKDRVRGVNLEPRKMSKQLTRTSKRLATDSMRSYLKDIGSVTLLNAGQEVELAKRIQDLMHLESIRENLVEETGPGAEVTDYQWASAAGLNVQALHQRLRDGKSAKNEMIQANLRLVVSIAKKYANSNMSFQDLIQEGCVGLIRGAEKFDFQRGYKFSTYAHWWIRQAVTRSISDQSRTIRLPVHLFEIISRISKMEQKFALHNGRNPTTEEIAAEMDMSAEKITQIKKAAQAPVSLAQTMGGDNKGRTVEDTLVDVTAEGPEKVSGKSLLKEDLENVLNTLNPRERDVLRLRYGLDDGRVKTLEEIGTVFSVTRERIRQIEAKALRKLKQPSRNSILQEYFADSDASSLPKPPPMNP</sequence>
<evidence type="ECO:0000256" key="5">
    <source>
        <dbReference type="ARBA" id="ARBA00023163"/>
    </source>
</evidence>
<dbReference type="NCBIfam" id="TIGR02937">
    <property type="entry name" value="sigma70-ECF"/>
    <property type="match status" value="1"/>
</dbReference>
<comment type="similarity">
    <text evidence="1">Belongs to the sigma-70 factor family.</text>
</comment>
<dbReference type="InterPro" id="IPR009042">
    <property type="entry name" value="RNA_pol_sigma70_r1_2"/>
</dbReference>
<dbReference type="InterPro" id="IPR007627">
    <property type="entry name" value="RNA_pol_sigma70_r2"/>
</dbReference>
<dbReference type="Pfam" id="PF04542">
    <property type="entry name" value="Sigma70_r2"/>
    <property type="match status" value="1"/>
</dbReference>
<gene>
    <name evidence="9" type="ORF">OLUC0939_LOCUS7381</name>
</gene>
<dbReference type="InterPro" id="IPR007630">
    <property type="entry name" value="RNA_pol_sigma70_r4"/>
</dbReference>
<name>A0A7R9T6D8_9CHLO</name>
<feature type="compositionally biased region" description="Low complexity" evidence="6">
    <location>
        <begin position="205"/>
        <end position="216"/>
    </location>
</feature>
<dbReference type="Pfam" id="PF00140">
    <property type="entry name" value="Sigma70_r1_2"/>
    <property type="match status" value="1"/>
</dbReference>
<feature type="region of interest" description="Disordered" evidence="6">
    <location>
        <begin position="204"/>
        <end position="245"/>
    </location>
</feature>
<dbReference type="PANTHER" id="PTHR30603">
    <property type="entry name" value="RNA POLYMERASE SIGMA FACTOR RPO"/>
    <property type="match status" value="1"/>
</dbReference>
<dbReference type="GO" id="GO:0016987">
    <property type="term" value="F:sigma factor activity"/>
    <property type="evidence" value="ECO:0007669"/>
    <property type="project" value="UniProtKB-KW"/>
</dbReference>
<dbReference type="SUPFAM" id="SSF88946">
    <property type="entry name" value="Sigma2 domain of RNA polymerase sigma factors"/>
    <property type="match status" value="1"/>
</dbReference>
<dbReference type="CDD" id="cd06171">
    <property type="entry name" value="Sigma70_r4"/>
    <property type="match status" value="1"/>
</dbReference>
<dbReference type="PANTHER" id="PTHR30603:SF47">
    <property type="entry name" value="RNA POLYMERASE SIGMA FACTOR SIGD, CHLOROPLASTIC"/>
    <property type="match status" value="1"/>
</dbReference>
<dbReference type="SUPFAM" id="SSF88659">
    <property type="entry name" value="Sigma3 and sigma4 domains of RNA polymerase sigma factors"/>
    <property type="match status" value="2"/>
</dbReference>
<feature type="domain" description="RNA polymerase sigma-70" evidence="7">
    <location>
        <begin position="416"/>
        <end position="429"/>
    </location>
</feature>
<dbReference type="Pfam" id="PF04545">
    <property type="entry name" value="Sigma70_r4"/>
    <property type="match status" value="1"/>
</dbReference>
<dbReference type="PROSITE" id="PS00715">
    <property type="entry name" value="SIGMA70_1"/>
    <property type="match status" value="1"/>
</dbReference>
<dbReference type="InterPro" id="IPR000943">
    <property type="entry name" value="RNA_pol_sigma70"/>
</dbReference>
<evidence type="ECO:0000256" key="1">
    <source>
        <dbReference type="ARBA" id="ARBA00007788"/>
    </source>
</evidence>
<evidence type="ECO:0000256" key="2">
    <source>
        <dbReference type="ARBA" id="ARBA00023015"/>
    </source>
</evidence>
<dbReference type="InterPro" id="IPR013324">
    <property type="entry name" value="RNA_pol_sigma_r3/r4-like"/>
</dbReference>
<keyword evidence="2" id="KW-0805">Transcription regulation</keyword>
<dbReference type="GO" id="GO:0006352">
    <property type="term" value="P:DNA-templated transcription initiation"/>
    <property type="evidence" value="ECO:0007669"/>
    <property type="project" value="InterPro"/>
</dbReference>
<dbReference type="PROSITE" id="PS00716">
    <property type="entry name" value="SIGMA70_2"/>
    <property type="match status" value="1"/>
</dbReference>
<evidence type="ECO:0000256" key="3">
    <source>
        <dbReference type="ARBA" id="ARBA00023082"/>
    </source>
</evidence>
<keyword evidence="3" id="KW-0731">Sigma factor</keyword>
<dbReference type="InterPro" id="IPR014284">
    <property type="entry name" value="RNA_pol_sigma-70_dom"/>
</dbReference>
<evidence type="ECO:0000259" key="7">
    <source>
        <dbReference type="PROSITE" id="PS00715"/>
    </source>
</evidence>
<organism evidence="9">
    <name type="scientific">Ostreococcus sp. 'lucimarinus'</name>
    <dbReference type="NCBI Taxonomy" id="242159"/>
    <lineage>
        <taxon>Eukaryota</taxon>
        <taxon>Viridiplantae</taxon>
        <taxon>Chlorophyta</taxon>
        <taxon>Mamiellophyceae</taxon>
        <taxon>Mamiellales</taxon>
        <taxon>Bathycoccaceae</taxon>
        <taxon>Ostreococcus</taxon>
    </lineage>
</organism>
<accession>A0A7R9T6D8</accession>
<dbReference type="InterPro" id="IPR007624">
    <property type="entry name" value="RNA_pol_sigma70_r3"/>
</dbReference>
<feature type="compositionally biased region" description="Acidic residues" evidence="6">
    <location>
        <begin position="235"/>
        <end position="245"/>
    </location>
</feature>
<evidence type="ECO:0000313" key="9">
    <source>
        <dbReference type="EMBL" id="CAD8226640.1"/>
    </source>
</evidence>
<dbReference type="PRINTS" id="PR00046">
    <property type="entry name" value="SIGMA70FCT"/>
</dbReference>
<protein>
    <recommendedName>
        <fullName evidence="7 8">RNA polymerase sigma-70 domain-containing protein</fullName>
    </recommendedName>
</protein>